<keyword evidence="1" id="KW-1133">Transmembrane helix</keyword>
<accession>A0ABW2YZ86</accession>
<dbReference type="RefSeq" id="WP_377101985.1">
    <property type="nucleotide sequence ID" value="NZ_JBHTHU010000021.1"/>
</dbReference>
<comment type="caution">
    <text evidence="2">The sequence shown here is derived from an EMBL/GenBank/DDBJ whole genome shotgun (WGS) entry which is preliminary data.</text>
</comment>
<proteinExistence type="predicted"/>
<feature type="transmembrane region" description="Helical" evidence="1">
    <location>
        <begin position="170"/>
        <end position="189"/>
    </location>
</feature>
<reference evidence="3" key="1">
    <citation type="journal article" date="2019" name="Int. J. Syst. Evol. Microbiol.">
        <title>The Global Catalogue of Microorganisms (GCM) 10K type strain sequencing project: providing services to taxonomists for standard genome sequencing and annotation.</title>
        <authorList>
            <consortium name="The Broad Institute Genomics Platform"/>
            <consortium name="The Broad Institute Genome Sequencing Center for Infectious Disease"/>
            <person name="Wu L."/>
            <person name="Ma J."/>
        </authorList>
    </citation>
    <scope>NUCLEOTIDE SEQUENCE [LARGE SCALE GENOMIC DNA]</scope>
    <source>
        <strain evidence="3">CCUG 63418</strain>
    </source>
</reference>
<feature type="transmembrane region" description="Helical" evidence="1">
    <location>
        <begin position="40"/>
        <end position="60"/>
    </location>
</feature>
<dbReference type="Proteomes" id="UP001596958">
    <property type="component" value="Unassembled WGS sequence"/>
</dbReference>
<keyword evidence="1" id="KW-0472">Membrane</keyword>
<evidence type="ECO:0000313" key="2">
    <source>
        <dbReference type="EMBL" id="MFD0751697.1"/>
    </source>
</evidence>
<keyword evidence="1" id="KW-0812">Transmembrane</keyword>
<feature type="transmembrane region" description="Helical" evidence="1">
    <location>
        <begin position="7"/>
        <end position="25"/>
    </location>
</feature>
<keyword evidence="3" id="KW-1185">Reference proteome</keyword>
<name>A0ABW2YZ86_9SPHI</name>
<evidence type="ECO:0000256" key="1">
    <source>
        <dbReference type="SAM" id="Phobius"/>
    </source>
</evidence>
<sequence length="317" mass="36206">MLFKKNIQLAFGVAFTLIGILLLFLRDDLAYFIFANKDSTITIALAAVVFLLSGVGNILYSYLQFSQKVPYEDLSSLKTNAYEKELERIKLDLLKIKSSVNSNDINQQEIDGLIKKIVEQNLEKSSFLKILETKFGHNIIEANRIDQITNDFETIGQRINSEIQRLTKSANLNLVFGSITTLIAIGFLAYEVLYKEVNFTELIPLLSHYIPRIAIVIFVEVFAFFFLKIYRANLIDIKYFHNEMTNVELKFVAIKASIASKNETIIQMAIQELAKTERNFVLRKDESTIELEKEKIDLQSSKGIIDALKDIVKLKGN</sequence>
<feature type="transmembrane region" description="Helical" evidence="1">
    <location>
        <begin position="209"/>
        <end position="230"/>
    </location>
</feature>
<organism evidence="2 3">
    <name type="scientific">Mucilaginibacter calamicampi</name>
    <dbReference type="NCBI Taxonomy" id="1302352"/>
    <lineage>
        <taxon>Bacteria</taxon>
        <taxon>Pseudomonadati</taxon>
        <taxon>Bacteroidota</taxon>
        <taxon>Sphingobacteriia</taxon>
        <taxon>Sphingobacteriales</taxon>
        <taxon>Sphingobacteriaceae</taxon>
        <taxon>Mucilaginibacter</taxon>
    </lineage>
</organism>
<dbReference type="EMBL" id="JBHTHU010000021">
    <property type="protein sequence ID" value="MFD0751697.1"/>
    <property type="molecule type" value="Genomic_DNA"/>
</dbReference>
<evidence type="ECO:0000313" key="3">
    <source>
        <dbReference type="Proteomes" id="UP001596958"/>
    </source>
</evidence>
<protein>
    <submittedName>
        <fullName evidence="2">Uncharacterized protein</fullName>
    </submittedName>
</protein>
<gene>
    <name evidence="2" type="ORF">ACFQZS_16215</name>
</gene>